<keyword evidence="3" id="KW-1185">Reference proteome</keyword>
<dbReference type="Proteomes" id="UP001500443">
    <property type="component" value="Unassembled WGS sequence"/>
</dbReference>
<dbReference type="PROSITE" id="PS50943">
    <property type="entry name" value="HTH_CROC1"/>
    <property type="match status" value="1"/>
</dbReference>
<comment type="caution">
    <text evidence="2">The sequence shown here is derived from an EMBL/GenBank/DDBJ whole genome shotgun (WGS) entry which is preliminary data.</text>
</comment>
<feature type="domain" description="HTH cro/C1-type" evidence="1">
    <location>
        <begin position="26"/>
        <end position="80"/>
    </location>
</feature>
<gene>
    <name evidence="2" type="ORF">GCM10009802_39890</name>
</gene>
<accession>A0ABN2YTH7</accession>
<dbReference type="SUPFAM" id="SSF47413">
    <property type="entry name" value="lambda repressor-like DNA-binding domains"/>
    <property type="match status" value="1"/>
</dbReference>
<dbReference type="InterPro" id="IPR010982">
    <property type="entry name" value="Lambda_DNA-bd_dom_sf"/>
</dbReference>
<organism evidence="2 3">
    <name type="scientific">Streptomyces synnematoformans</name>
    <dbReference type="NCBI Taxonomy" id="415721"/>
    <lineage>
        <taxon>Bacteria</taxon>
        <taxon>Bacillati</taxon>
        <taxon>Actinomycetota</taxon>
        <taxon>Actinomycetes</taxon>
        <taxon>Kitasatosporales</taxon>
        <taxon>Streptomycetaceae</taxon>
        <taxon>Streptomyces</taxon>
    </lineage>
</organism>
<dbReference type="InterPro" id="IPR001387">
    <property type="entry name" value="Cro/C1-type_HTH"/>
</dbReference>
<protein>
    <recommendedName>
        <fullName evidence="1">HTH cro/C1-type domain-containing protein</fullName>
    </recommendedName>
</protein>
<reference evidence="2 3" key="1">
    <citation type="journal article" date="2019" name="Int. J. Syst. Evol. Microbiol.">
        <title>The Global Catalogue of Microorganisms (GCM) 10K type strain sequencing project: providing services to taxonomists for standard genome sequencing and annotation.</title>
        <authorList>
            <consortium name="The Broad Institute Genomics Platform"/>
            <consortium name="The Broad Institute Genome Sequencing Center for Infectious Disease"/>
            <person name="Wu L."/>
            <person name="Ma J."/>
        </authorList>
    </citation>
    <scope>NUCLEOTIDE SEQUENCE [LARGE SCALE GENOMIC DNA]</scope>
    <source>
        <strain evidence="2 3">JCM 15481</strain>
    </source>
</reference>
<sequence>MLIGSGIWASPEARELIRRRDAGGLVRLGRRHRGWRQTDLGACIGCSPSTVSRLESNKRVLDLELLRAAAEAVGVPSPVLAAACGLATVPVPAPTTVARDAPRDTEEEPMHRRTLLTAAGAAIPASLLGRVDEALAITPPPSGDRAPLDARLARARHHFDAGRHLALLPTFPDLLGDAHQAAARSRSGLDYARLSACYSLETQVLSKIGKYDTARITADRATTYASLSGSPIAAAAAARELAVVLRHQDQASHARQLVLDAATTVESTGLVNQAQAAAYAQMLCTTAYNAAHTGDRGQALVMIAEARRVVRGLPAMPPPGRLFPVSPAQVELYAVGVHWALGDPGAALDAGRKLRPAMFPTPERTARMHTDRARVHWMAGQPDETAEELLAAASASRAEVRDRPSIRRIADGLVVRHPRAAGARELSLTLTR</sequence>
<evidence type="ECO:0000313" key="3">
    <source>
        <dbReference type="Proteomes" id="UP001500443"/>
    </source>
</evidence>
<proteinExistence type="predicted"/>
<evidence type="ECO:0000259" key="1">
    <source>
        <dbReference type="PROSITE" id="PS50943"/>
    </source>
</evidence>
<dbReference type="Gene3D" id="1.10.260.40">
    <property type="entry name" value="lambda repressor-like DNA-binding domains"/>
    <property type="match status" value="1"/>
</dbReference>
<dbReference type="CDD" id="cd00093">
    <property type="entry name" value="HTH_XRE"/>
    <property type="match status" value="1"/>
</dbReference>
<dbReference type="Pfam" id="PF13560">
    <property type="entry name" value="HTH_31"/>
    <property type="match status" value="1"/>
</dbReference>
<dbReference type="RefSeq" id="WP_344291379.1">
    <property type="nucleotide sequence ID" value="NZ_BAAAPF010000139.1"/>
</dbReference>
<name>A0ABN2YTH7_9ACTN</name>
<dbReference type="SMART" id="SM00530">
    <property type="entry name" value="HTH_XRE"/>
    <property type="match status" value="1"/>
</dbReference>
<evidence type="ECO:0000313" key="2">
    <source>
        <dbReference type="EMBL" id="GAA2131641.1"/>
    </source>
</evidence>
<dbReference type="EMBL" id="BAAAPF010000139">
    <property type="protein sequence ID" value="GAA2131641.1"/>
    <property type="molecule type" value="Genomic_DNA"/>
</dbReference>